<dbReference type="RefSeq" id="WP_261198262.1">
    <property type="nucleotide sequence ID" value="NZ_JAMXFA010000034.1"/>
</dbReference>
<evidence type="ECO:0000259" key="12">
    <source>
        <dbReference type="Pfam" id="PF00520"/>
    </source>
</evidence>
<dbReference type="Proteomes" id="UP001525961">
    <property type="component" value="Unassembled WGS sequence"/>
</dbReference>
<dbReference type="Pfam" id="PF00520">
    <property type="entry name" value="Ion_trans"/>
    <property type="match status" value="1"/>
</dbReference>
<sequence length="320" mass="36136">MSQSLKARVYQILEYSDTTDLLSRVDDWAVSLLVVLDVTAFILGTSAFISSNFKLFVDEIELVAVACFSLLYILQLWCCTVDARYAHPLWGRLRYAMTPLVVIDLMAILPFYLMLLFPLIKSIKFTNVFRLLRLLKLIRYSEALQTILRVIESKKNELIMTLFTVFILLIFASSLMFFAESQEQPEAFPSIPAAMWWGVVTLTTVGYGDVYPVTPLGKLFGATLAFIGIGLFALPAGIVAAGFSEELQRRKVAEITIPDLSPGEEAEWVAIATHLERSSDLMKTCIEMAKTKFGDSFDNEELIRDLALFLYEEASRKFKL</sequence>
<keyword evidence="4 11" id="KW-0812">Transmembrane</keyword>
<keyword evidence="5" id="KW-0631">Potassium channel</keyword>
<evidence type="ECO:0000256" key="3">
    <source>
        <dbReference type="ARBA" id="ARBA00022538"/>
    </source>
</evidence>
<gene>
    <name evidence="13" type="ORF">NG792_20980</name>
</gene>
<evidence type="ECO:0000256" key="11">
    <source>
        <dbReference type="SAM" id="Phobius"/>
    </source>
</evidence>
<feature type="transmembrane region" description="Helical" evidence="11">
    <location>
        <begin position="28"/>
        <end position="50"/>
    </location>
</feature>
<evidence type="ECO:0000256" key="6">
    <source>
        <dbReference type="ARBA" id="ARBA00022958"/>
    </source>
</evidence>
<keyword evidence="9 11" id="KW-0472">Membrane</keyword>
<keyword evidence="6" id="KW-0630">Potassium</keyword>
<organism evidence="13 14">
    <name type="scientific">Laspinema olomoucense D3b</name>
    <dbReference type="NCBI Taxonomy" id="2953688"/>
    <lineage>
        <taxon>Bacteria</taxon>
        <taxon>Bacillati</taxon>
        <taxon>Cyanobacteriota</taxon>
        <taxon>Cyanophyceae</taxon>
        <taxon>Oscillatoriophycideae</taxon>
        <taxon>Oscillatoriales</taxon>
        <taxon>Laspinemataceae</taxon>
        <taxon>Laspinema</taxon>
        <taxon>Laspinema olomoucense</taxon>
    </lineage>
</organism>
<keyword evidence="14" id="KW-1185">Reference proteome</keyword>
<keyword evidence="2" id="KW-0813">Transport</keyword>
<evidence type="ECO:0000256" key="1">
    <source>
        <dbReference type="ARBA" id="ARBA00004141"/>
    </source>
</evidence>
<protein>
    <submittedName>
        <fullName evidence="13">Ion transporter</fullName>
    </submittedName>
</protein>
<keyword evidence="7 11" id="KW-1133">Transmembrane helix</keyword>
<reference evidence="13 14" key="1">
    <citation type="journal article" date="2022" name="Front. Microbiol.">
        <title>High genomic differentiation and limited gene flow indicate recent cryptic speciation within the genus Laspinema (cyanobacteria).</title>
        <authorList>
            <person name="Stanojkovic A."/>
            <person name="Skoupy S."/>
            <person name="Skaloud P."/>
            <person name="Dvorak P."/>
        </authorList>
    </citation>
    <scope>NUCLEOTIDE SEQUENCE [LARGE SCALE GENOMIC DNA]</scope>
    <source>
        <strain evidence="13 14">D3b</strain>
    </source>
</reference>
<evidence type="ECO:0000256" key="4">
    <source>
        <dbReference type="ARBA" id="ARBA00022692"/>
    </source>
</evidence>
<keyword evidence="10" id="KW-0407">Ion channel</keyword>
<keyword evidence="8" id="KW-0406">Ion transport</keyword>
<evidence type="ECO:0000256" key="2">
    <source>
        <dbReference type="ARBA" id="ARBA00022448"/>
    </source>
</evidence>
<feature type="transmembrane region" description="Helical" evidence="11">
    <location>
        <begin position="95"/>
        <end position="120"/>
    </location>
</feature>
<comment type="subcellular location">
    <subcellularLocation>
        <location evidence="1">Membrane</location>
        <topology evidence="1">Multi-pass membrane protein</topology>
    </subcellularLocation>
</comment>
<evidence type="ECO:0000256" key="8">
    <source>
        <dbReference type="ARBA" id="ARBA00023065"/>
    </source>
</evidence>
<feature type="transmembrane region" description="Helical" evidence="11">
    <location>
        <begin position="62"/>
        <end position="83"/>
    </location>
</feature>
<evidence type="ECO:0000256" key="9">
    <source>
        <dbReference type="ARBA" id="ARBA00023136"/>
    </source>
</evidence>
<feature type="transmembrane region" description="Helical" evidence="11">
    <location>
        <begin position="219"/>
        <end position="243"/>
    </location>
</feature>
<dbReference type="PANTHER" id="PTHR11537">
    <property type="entry name" value="VOLTAGE-GATED POTASSIUM CHANNEL"/>
    <property type="match status" value="1"/>
</dbReference>
<feature type="transmembrane region" description="Helical" evidence="11">
    <location>
        <begin position="158"/>
        <end position="179"/>
    </location>
</feature>
<evidence type="ECO:0000256" key="5">
    <source>
        <dbReference type="ARBA" id="ARBA00022826"/>
    </source>
</evidence>
<feature type="domain" description="Ion transport" evidence="12">
    <location>
        <begin position="27"/>
        <end position="250"/>
    </location>
</feature>
<accession>A0ABT2NBX9</accession>
<keyword evidence="3" id="KW-0633">Potassium transport</keyword>
<evidence type="ECO:0000256" key="7">
    <source>
        <dbReference type="ARBA" id="ARBA00022989"/>
    </source>
</evidence>
<evidence type="ECO:0000313" key="14">
    <source>
        <dbReference type="Proteomes" id="UP001525961"/>
    </source>
</evidence>
<evidence type="ECO:0000256" key="10">
    <source>
        <dbReference type="ARBA" id="ARBA00023303"/>
    </source>
</evidence>
<evidence type="ECO:0000313" key="13">
    <source>
        <dbReference type="EMBL" id="MCT7980203.1"/>
    </source>
</evidence>
<dbReference type="EMBL" id="JAMXFA010000034">
    <property type="protein sequence ID" value="MCT7980203.1"/>
    <property type="molecule type" value="Genomic_DNA"/>
</dbReference>
<dbReference type="InterPro" id="IPR028325">
    <property type="entry name" value="VG_K_chnl"/>
</dbReference>
<dbReference type="InterPro" id="IPR005821">
    <property type="entry name" value="Ion_trans_dom"/>
</dbReference>
<proteinExistence type="predicted"/>
<dbReference type="PRINTS" id="PR00169">
    <property type="entry name" value="KCHANNEL"/>
</dbReference>
<comment type="caution">
    <text evidence="13">The sequence shown here is derived from an EMBL/GenBank/DDBJ whole genome shotgun (WGS) entry which is preliminary data.</text>
</comment>
<dbReference type="SUPFAM" id="SSF81324">
    <property type="entry name" value="Voltage-gated potassium channels"/>
    <property type="match status" value="1"/>
</dbReference>
<name>A0ABT2NBX9_9CYAN</name>
<dbReference type="Gene3D" id="1.10.287.70">
    <property type="match status" value="1"/>
</dbReference>
<dbReference type="PANTHER" id="PTHR11537:SF254">
    <property type="entry name" value="POTASSIUM VOLTAGE-GATED CHANNEL PROTEIN SHAB"/>
    <property type="match status" value="1"/>
</dbReference>